<reference evidence="1 2" key="2">
    <citation type="submission" date="2013-09" db="EMBL/GenBank/DDBJ databases">
        <title>Whole genome comparison of six Crocosphaera watsonii strains with differing phenotypes.</title>
        <authorList>
            <person name="Bench S.R."/>
            <person name="Heller P."/>
            <person name="Frank I."/>
            <person name="Arciniega M."/>
            <person name="Shilova I.N."/>
            <person name="Zehr J.P."/>
        </authorList>
    </citation>
    <scope>NUCLEOTIDE SEQUENCE [LARGE SCALE GENOMIC DNA]</scope>
    <source>
        <strain evidence="1 2">WH 8502</strain>
    </source>
</reference>
<protein>
    <submittedName>
        <fullName evidence="1">Uncharacterized protein</fullName>
    </submittedName>
</protein>
<name>T2I9H9_CROWT</name>
<dbReference type="AlphaFoldDB" id="T2I9H9"/>
<evidence type="ECO:0000313" key="1">
    <source>
        <dbReference type="EMBL" id="CCQ50171.1"/>
    </source>
</evidence>
<gene>
    <name evidence="1" type="ORF">CWATWH8502_3992</name>
</gene>
<comment type="caution">
    <text evidence="1">The sequence shown here is derived from an EMBL/GenBank/DDBJ whole genome shotgun (WGS) entry which is preliminary data.</text>
</comment>
<sequence length="39" mass="4332">MVKSGINFGETFSANPTYHSCFPNYCPFLRGLGGIMYNP</sequence>
<accession>T2I9H9</accession>
<organism evidence="1 2">
    <name type="scientific">Crocosphaera watsonii WH 8502</name>
    <dbReference type="NCBI Taxonomy" id="423474"/>
    <lineage>
        <taxon>Bacteria</taxon>
        <taxon>Bacillati</taxon>
        <taxon>Cyanobacteriota</taxon>
        <taxon>Cyanophyceae</taxon>
        <taxon>Oscillatoriophycideae</taxon>
        <taxon>Chroococcales</taxon>
        <taxon>Aphanothecaceae</taxon>
        <taxon>Crocosphaera</taxon>
    </lineage>
</organism>
<dbReference type="EMBL" id="CAQK01000252">
    <property type="protein sequence ID" value="CCQ50171.1"/>
    <property type="molecule type" value="Genomic_DNA"/>
</dbReference>
<dbReference type="Proteomes" id="UP000018348">
    <property type="component" value="Unassembled WGS sequence"/>
</dbReference>
<proteinExistence type="predicted"/>
<evidence type="ECO:0000313" key="2">
    <source>
        <dbReference type="Proteomes" id="UP000018348"/>
    </source>
</evidence>
<reference evidence="1 2" key="1">
    <citation type="submission" date="2013-01" db="EMBL/GenBank/DDBJ databases">
        <authorList>
            <person name="Bench S."/>
        </authorList>
    </citation>
    <scope>NUCLEOTIDE SEQUENCE [LARGE SCALE GENOMIC DNA]</scope>
    <source>
        <strain evidence="1 2">WH 8502</strain>
    </source>
</reference>